<dbReference type="InterPro" id="IPR003661">
    <property type="entry name" value="HisK_dim/P_dom"/>
</dbReference>
<organism evidence="14 15">
    <name type="scientific">Shewanella yunxiaonensis</name>
    <dbReference type="NCBI Taxonomy" id="2829809"/>
    <lineage>
        <taxon>Bacteria</taxon>
        <taxon>Pseudomonadati</taxon>
        <taxon>Pseudomonadota</taxon>
        <taxon>Gammaproteobacteria</taxon>
        <taxon>Alteromonadales</taxon>
        <taxon>Shewanellaceae</taxon>
        <taxon>Shewanella</taxon>
    </lineage>
</organism>
<evidence type="ECO:0000256" key="4">
    <source>
        <dbReference type="ARBA" id="ARBA00022553"/>
    </source>
</evidence>
<dbReference type="SUPFAM" id="SSF55785">
    <property type="entry name" value="PYP-like sensor domain (PAS domain)"/>
    <property type="match status" value="1"/>
</dbReference>
<feature type="domain" description="Histidine kinase" evidence="11">
    <location>
        <begin position="469"/>
        <end position="679"/>
    </location>
</feature>
<dbReference type="InterPro" id="IPR006189">
    <property type="entry name" value="CHASE_dom"/>
</dbReference>
<dbReference type="InterPro" id="IPR035965">
    <property type="entry name" value="PAS-like_dom_sf"/>
</dbReference>
<dbReference type="SUPFAM" id="SSF55874">
    <property type="entry name" value="ATPase domain of HSP90 chaperone/DNA topoisomerase II/histidine kinase"/>
    <property type="match status" value="1"/>
</dbReference>
<keyword evidence="8 10" id="KW-1133">Transmembrane helix</keyword>
<evidence type="ECO:0000256" key="3">
    <source>
        <dbReference type="ARBA" id="ARBA00012438"/>
    </source>
</evidence>
<comment type="subcellular location">
    <subcellularLocation>
        <location evidence="2">Membrane</location>
    </subcellularLocation>
</comment>
<evidence type="ECO:0000313" key="15">
    <source>
        <dbReference type="Proteomes" id="UP000679575"/>
    </source>
</evidence>
<name>A0ABX7YZ03_9GAMM</name>
<keyword evidence="15" id="KW-1185">Reference proteome</keyword>
<dbReference type="Pfam" id="PF00989">
    <property type="entry name" value="PAS"/>
    <property type="match status" value="1"/>
</dbReference>
<evidence type="ECO:0000256" key="9">
    <source>
        <dbReference type="ARBA" id="ARBA00023136"/>
    </source>
</evidence>
<dbReference type="SMART" id="SM00091">
    <property type="entry name" value="PAS"/>
    <property type="match status" value="1"/>
</dbReference>
<evidence type="ECO:0000256" key="1">
    <source>
        <dbReference type="ARBA" id="ARBA00000085"/>
    </source>
</evidence>
<feature type="transmembrane region" description="Helical" evidence="10">
    <location>
        <begin position="287"/>
        <end position="305"/>
    </location>
</feature>
<dbReference type="EC" id="2.7.13.3" evidence="3"/>
<dbReference type="PRINTS" id="PR00344">
    <property type="entry name" value="BCTRLSENSOR"/>
</dbReference>
<dbReference type="InterPro" id="IPR036097">
    <property type="entry name" value="HisK_dim/P_sf"/>
</dbReference>
<feature type="domain" description="PAS" evidence="12">
    <location>
        <begin position="324"/>
        <end position="377"/>
    </location>
</feature>
<proteinExistence type="predicted"/>
<dbReference type="SMART" id="SM00388">
    <property type="entry name" value="HisKA"/>
    <property type="match status" value="1"/>
</dbReference>
<evidence type="ECO:0000256" key="5">
    <source>
        <dbReference type="ARBA" id="ARBA00022679"/>
    </source>
</evidence>
<evidence type="ECO:0000256" key="8">
    <source>
        <dbReference type="ARBA" id="ARBA00022989"/>
    </source>
</evidence>
<dbReference type="InterPro" id="IPR004358">
    <property type="entry name" value="Sig_transdc_His_kin-like_C"/>
</dbReference>
<dbReference type="InterPro" id="IPR052162">
    <property type="entry name" value="Sensor_kinase/Photoreceptor"/>
</dbReference>
<dbReference type="Gene3D" id="1.10.287.130">
    <property type="match status" value="1"/>
</dbReference>
<accession>A0ABX7YZ03</accession>
<dbReference type="SUPFAM" id="SSF47384">
    <property type="entry name" value="Homodimeric domain of signal transducing histidine kinase"/>
    <property type="match status" value="1"/>
</dbReference>
<feature type="domain" description="CHASE" evidence="13">
    <location>
        <begin position="59"/>
        <end position="218"/>
    </location>
</feature>
<evidence type="ECO:0000259" key="13">
    <source>
        <dbReference type="PROSITE" id="PS50839"/>
    </source>
</evidence>
<gene>
    <name evidence="14" type="ORF">KDN34_02060</name>
</gene>
<dbReference type="InterPro" id="IPR003594">
    <property type="entry name" value="HATPase_dom"/>
</dbReference>
<dbReference type="CDD" id="cd00082">
    <property type="entry name" value="HisKA"/>
    <property type="match status" value="1"/>
</dbReference>
<dbReference type="EMBL" id="CP073587">
    <property type="protein sequence ID" value="QUN07489.1"/>
    <property type="molecule type" value="Genomic_DNA"/>
</dbReference>
<evidence type="ECO:0000259" key="11">
    <source>
        <dbReference type="PROSITE" id="PS50109"/>
    </source>
</evidence>
<evidence type="ECO:0000256" key="6">
    <source>
        <dbReference type="ARBA" id="ARBA00022692"/>
    </source>
</evidence>
<dbReference type="PROSITE" id="PS50109">
    <property type="entry name" value="HIS_KIN"/>
    <property type="match status" value="1"/>
</dbReference>
<comment type="catalytic activity">
    <reaction evidence="1">
        <text>ATP + protein L-histidine = ADP + protein N-phospho-L-histidine.</text>
        <dbReference type="EC" id="2.7.13.3"/>
    </reaction>
</comment>
<dbReference type="Proteomes" id="UP000679575">
    <property type="component" value="Chromosome"/>
</dbReference>
<dbReference type="InterPro" id="IPR005467">
    <property type="entry name" value="His_kinase_dom"/>
</dbReference>
<dbReference type="InterPro" id="IPR000014">
    <property type="entry name" value="PAS"/>
</dbReference>
<evidence type="ECO:0000256" key="10">
    <source>
        <dbReference type="SAM" id="Phobius"/>
    </source>
</evidence>
<dbReference type="InterPro" id="IPR042240">
    <property type="entry name" value="CHASE_sf"/>
</dbReference>
<evidence type="ECO:0000313" key="14">
    <source>
        <dbReference type="EMBL" id="QUN07489.1"/>
    </source>
</evidence>
<evidence type="ECO:0000259" key="12">
    <source>
        <dbReference type="PROSITE" id="PS50112"/>
    </source>
</evidence>
<dbReference type="CDD" id="cd00130">
    <property type="entry name" value="PAS"/>
    <property type="match status" value="1"/>
</dbReference>
<dbReference type="Pfam" id="PF03924">
    <property type="entry name" value="CHASE"/>
    <property type="match status" value="1"/>
</dbReference>
<dbReference type="PANTHER" id="PTHR43304:SF1">
    <property type="entry name" value="PAC DOMAIN-CONTAINING PROTEIN"/>
    <property type="match status" value="1"/>
</dbReference>
<dbReference type="Gene3D" id="3.30.565.10">
    <property type="entry name" value="Histidine kinase-like ATPase, C-terminal domain"/>
    <property type="match status" value="1"/>
</dbReference>
<dbReference type="SMART" id="SM00387">
    <property type="entry name" value="HATPase_c"/>
    <property type="match status" value="1"/>
</dbReference>
<keyword evidence="7" id="KW-0418">Kinase</keyword>
<sequence>MAFALVFILIGGYLFNFYIEQRGQERFEFQTRLLKNAISERMRTYEQVLRGGLGLFMSSSNGVTREEWHHYVLNARLNEFYPGIQGLGYSQFITQGEIQGIEAAAHTEGVSDYEVYPSGARPRYLVIIYLEPFDWRNRRALGYDMYAEPVRRNAIDRAIATGEPSISGKITLVQETGQDQQSGFVMYLPLYQVADNGQRVAQGMIYAPFRMNNLMDGIAGDHFSALQLEIYDGFPNDDSSLMFHSRQRPTEVFYHSEVPLDIGGHQWTLVTRSSSSFISSTESLQRALLIAFGGVFWVLLFYFLLHNSKARFKEMQFSRELLANEERFRLVIEASPSALIIVNQEGFITLVNAHAEQLFKYSREEMLGQSINMLLPEAQRGQHSYYMAEYFQQPIAKNMSRRDDLYGQSSDGGLIAVEIGLTPIMFSDGAAVLATINDISIRKQAELEKSRHTAELERINKELDSFAYIASHDLKSPLRGIEQLSDWLTEDLADNASDSVQKYLQLIRSRVQRMELLLEGLLAFSRVGRKDVQLTATDTAKLVQEVFSLVNLQPDFHLEMTTSMPDIVTARVPLELIFRNLFSNAIKHHDKHQGVIKVSCEEREQQFCFCVEDDGPGILPEFHDKAFAIFQTLRPRDEVEGSGLGLSLVKKCVEGVGGRVWLKSEGRGCRFYFTWPKVMKAHQ</sequence>
<dbReference type="PANTHER" id="PTHR43304">
    <property type="entry name" value="PHYTOCHROME-LIKE PROTEIN CPH1"/>
    <property type="match status" value="1"/>
</dbReference>
<keyword evidence="6 10" id="KW-0812">Transmembrane</keyword>
<keyword evidence="4" id="KW-0597">Phosphoprotein</keyword>
<dbReference type="PROSITE" id="PS50112">
    <property type="entry name" value="PAS"/>
    <property type="match status" value="1"/>
</dbReference>
<dbReference type="Pfam" id="PF00512">
    <property type="entry name" value="HisKA"/>
    <property type="match status" value="1"/>
</dbReference>
<evidence type="ECO:0000256" key="7">
    <source>
        <dbReference type="ARBA" id="ARBA00022777"/>
    </source>
</evidence>
<dbReference type="NCBIfam" id="TIGR00229">
    <property type="entry name" value="sensory_box"/>
    <property type="match status" value="1"/>
</dbReference>
<evidence type="ECO:0000256" key="2">
    <source>
        <dbReference type="ARBA" id="ARBA00004370"/>
    </source>
</evidence>
<dbReference type="InterPro" id="IPR036890">
    <property type="entry name" value="HATPase_C_sf"/>
</dbReference>
<protein>
    <recommendedName>
        <fullName evidence="3">histidine kinase</fullName>
        <ecNumber evidence="3">2.7.13.3</ecNumber>
    </recommendedName>
</protein>
<dbReference type="Gene3D" id="3.30.450.350">
    <property type="entry name" value="CHASE domain"/>
    <property type="match status" value="1"/>
</dbReference>
<dbReference type="InterPro" id="IPR013767">
    <property type="entry name" value="PAS_fold"/>
</dbReference>
<keyword evidence="5" id="KW-0808">Transferase</keyword>
<dbReference type="SMART" id="SM01079">
    <property type="entry name" value="CHASE"/>
    <property type="match status" value="1"/>
</dbReference>
<dbReference type="Pfam" id="PF02518">
    <property type="entry name" value="HATPase_c"/>
    <property type="match status" value="1"/>
</dbReference>
<dbReference type="PROSITE" id="PS50839">
    <property type="entry name" value="CHASE"/>
    <property type="match status" value="1"/>
</dbReference>
<dbReference type="Gene3D" id="3.30.450.20">
    <property type="entry name" value="PAS domain"/>
    <property type="match status" value="1"/>
</dbReference>
<reference evidence="14 15" key="1">
    <citation type="submission" date="2021-04" db="EMBL/GenBank/DDBJ databases">
        <title>Novel species identification of genus Shewanella.</title>
        <authorList>
            <person name="Liu G."/>
        </authorList>
    </citation>
    <scope>NUCLEOTIDE SEQUENCE [LARGE SCALE GENOMIC DNA]</scope>
    <source>
        <strain evidence="14 15">FJAT-54481</strain>
    </source>
</reference>
<keyword evidence="9 10" id="KW-0472">Membrane</keyword>